<dbReference type="Gene3D" id="3.90.550.10">
    <property type="entry name" value="Spore Coat Polysaccharide Biosynthesis Protein SpsA, Chain A"/>
    <property type="match status" value="1"/>
</dbReference>
<dbReference type="PANTHER" id="PTHR48090:SF3">
    <property type="entry name" value="UNDECAPRENYL-PHOSPHATE 4-DEOXY-4-FORMAMIDO-L-ARABINOSE TRANSFERASE"/>
    <property type="match status" value="1"/>
</dbReference>
<evidence type="ECO:0000256" key="1">
    <source>
        <dbReference type="ARBA" id="ARBA00022475"/>
    </source>
</evidence>
<dbReference type="CDD" id="cd04187">
    <property type="entry name" value="DPM1_like_bac"/>
    <property type="match status" value="1"/>
</dbReference>
<evidence type="ECO:0000256" key="6">
    <source>
        <dbReference type="ARBA" id="ARBA00022989"/>
    </source>
</evidence>
<feature type="transmembrane region" description="Helical" evidence="8">
    <location>
        <begin position="235"/>
        <end position="257"/>
    </location>
</feature>
<dbReference type="InterPro" id="IPR050256">
    <property type="entry name" value="Glycosyltransferase_2"/>
</dbReference>
<accession>A0ABW5LK45</accession>
<dbReference type="InterPro" id="IPR029044">
    <property type="entry name" value="Nucleotide-diphossugar_trans"/>
</dbReference>
<evidence type="ECO:0000313" key="10">
    <source>
        <dbReference type="EMBL" id="MFD2564529.1"/>
    </source>
</evidence>
<dbReference type="PANTHER" id="PTHR48090">
    <property type="entry name" value="UNDECAPRENYL-PHOSPHATE 4-DEOXY-4-FORMAMIDO-L-ARABINOSE TRANSFERASE-RELATED"/>
    <property type="match status" value="1"/>
</dbReference>
<dbReference type="Pfam" id="PF00535">
    <property type="entry name" value="Glycos_transf_2"/>
    <property type="match status" value="1"/>
</dbReference>
<keyword evidence="3 10" id="KW-0808">Transferase</keyword>
<keyword evidence="5" id="KW-0448">Lipopolysaccharide biosynthesis</keyword>
<dbReference type="EMBL" id="JBHULE010000019">
    <property type="protein sequence ID" value="MFD2564529.1"/>
    <property type="molecule type" value="Genomic_DNA"/>
</dbReference>
<name>A0ABW5LK45_9FLAO</name>
<organism evidence="10 11">
    <name type="scientific">Aquimarina rubra</name>
    <dbReference type="NCBI Taxonomy" id="1920033"/>
    <lineage>
        <taxon>Bacteria</taxon>
        <taxon>Pseudomonadati</taxon>
        <taxon>Bacteroidota</taxon>
        <taxon>Flavobacteriia</taxon>
        <taxon>Flavobacteriales</taxon>
        <taxon>Flavobacteriaceae</taxon>
        <taxon>Aquimarina</taxon>
    </lineage>
</organism>
<keyword evidence="6 8" id="KW-1133">Transmembrane helix</keyword>
<evidence type="ECO:0000313" key="11">
    <source>
        <dbReference type="Proteomes" id="UP001597319"/>
    </source>
</evidence>
<gene>
    <name evidence="10" type="ORF">ACFSR1_17740</name>
</gene>
<sequence>MSRDIKLSLVVPVYFEEEVINQFIKEVVEELDILKINYEVIFIDDGSTDNTVNLIKDEAKENDNIKLLELSYNHGKQAAVTAGINYSKGEYLIYMDPDLQDPPKEIKNFIVEIEKGYDLVFGVRKQKKDSLKNRFFSKIFWSVLDKYTGLDLPRGLAVMRIFNRDFAERFLMYKEQNRFIEGIFMHIGMNQSVIEIEQRERFAGVSKFNFKRKMNLAFDAIFDFSELPLKLAVRFGIFLALIGTLALFVILIVKLFFVDFQPGWPSIFGFLILSLGIQLFFIGLLALYIGRIYRESKSRPLFSIKDTTNI</sequence>
<evidence type="ECO:0000256" key="3">
    <source>
        <dbReference type="ARBA" id="ARBA00022679"/>
    </source>
</evidence>
<keyword evidence="11" id="KW-1185">Reference proteome</keyword>
<evidence type="ECO:0000256" key="8">
    <source>
        <dbReference type="SAM" id="Phobius"/>
    </source>
</evidence>
<dbReference type="EC" id="2.4.-.-" evidence="10"/>
<dbReference type="SUPFAM" id="SSF53448">
    <property type="entry name" value="Nucleotide-diphospho-sugar transferases"/>
    <property type="match status" value="1"/>
</dbReference>
<dbReference type="GO" id="GO:0016757">
    <property type="term" value="F:glycosyltransferase activity"/>
    <property type="evidence" value="ECO:0007669"/>
    <property type="project" value="UniProtKB-KW"/>
</dbReference>
<evidence type="ECO:0000259" key="9">
    <source>
        <dbReference type="Pfam" id="PF00535"/>
    </source>
</evidence>
<evidence type="ECO:0000256" key="2">
    <source>
        <dbReference type="ARBA" id="ARBA00022676"/>
    </source>
</evidence>
<proteinExistence type="predicted"/>
<keyword evidence="1" id="KW-1003">Cell membrane</keyword>
<reference evidence="11" key="1">
    <citation type="journal article" date="2019" name="Int. J. Syst. Evol. Microbiol.">
        <title>The Global Catalogue of Microorganisms (GCM) 10K type strain sequencing project: providing services to taxonomists for standard genome sequencing and annotation.</title>
        <authorList>
            <consortium name="The Broad Institute Genomics Platform"/>
            <consortium name="The Broad Institute Genome Sequencing Center for Infectious Disease"/>
            <person name="Wu L."/>
            <person name="Ma J."/>
        </authorList>
    </citation>
    <scope>NUCLEOTIDE SEQUENCE [LARGE SCALE GENOMIC DNA]</scope>
    <source>
        <strain evidence="11">KCTC 52274</strain>
    </source>
</reference>
<dbReference type="RefSeq" id="WP_378183112.1">
    <property type="nucleotide sequence ID" value="NZ_JBHULE010000019.1"/>
</dbReference>
<keyword evidence="2 10" id="KW-0328">Glycosyltransferase</keyword>
<keyword evidence="7 8" id="KW-0472">Membrane</keyword>
<dbReference type="InterPro" id="IPR001173">
    <property type="entry name" value="Glyco_trans_2-like"/>
</dbReference>
<feature type="transmembrane region" description="Helical" evidence="8">
    <location>
        <begin position="263"/>
        <end position="289"/>
    </location>
</feature>
<protein>
    <submittedName>
        <fullName evidence="10">Glycosyltransferase family 2 protein</fullName>
        <ecNumber evidence="10">2.4.-.-</ecNumber>
    </submittedName>
</protein>
<evidence type="ECO:0000256" key="5">
    <source>
        <dbReference type="ARBA" id="ARBA00022985"/>
    </source>
</evidence>
<keyword evidence="4 8" id="KW-0812">Transmembrane</keyword>
<feature type="domain" description="Glycosyltransferase 2-like" evidence="9">
    <location>
        <begin position="8"/>
        <end position="167"/>
    </location>
</feature>
<dbReference type="Proteomes" id="UP001597319">
    <property type="component" value="Unassembled WGS sequence"/>
</dbReference>
<evidence type="ECO:0000256" key="4">
    <source>
        <dbReference type="ARBA" id="ARBA00022692"/>
    </source>
</evidence>
<evidence type="ECO:0000256" key="7">
    <source>
        <dbReference type="ARBA" id="ARBA00023136"/>
    </source>
</evidence>
<comment type="caution">
    <text evidence="10">The sequence shown here is derived from an EMBL/GenBank/DDBJ whole genome shotgun (WGS) entry which is preliminary data.</text>
</comment>